<protein>
    <submittedName>
        <fullName evidence="1">Uncharacterized protein</fullName>
    </submittedName>
</protein>
<accession>A0A7S1AAY7</accession>
<dbReference type="EMBL" id="HBFQ01032087">
    <property type="protein sequence ID" value="CAD8848232.1"/>
    <property type="molecule type" value="Transcribed_RNA"/>
</dbReference>
<evidence type="ECO:0000313" key="1">
    <source>
        <dbReference type="EMBL" id="CAD8848232.1"/>
    </source>
</evidence>
<dbReference type="AlphaFoldDB" id="A0A7S1AAY7"/>
<organism evidence="1">
    <name type="scientific">Noctiluca scintillans</name>
    <name type="common">Sea sparkle</name>
    <name type="synonym">Red tide dinoflagellate</name>
    <dbReference type="NCBI Taxonomy" id="2966"/>
    <lineage>
        <taxon>Eukaryota</taxon>
        <taxon>Sar</taxon>
        <taxon>Alveolata</taxon>
        <taxon>Dinophyceae</taxon>
        <taxon>Noctilucales</taxon>
        <taxon>Noctilucaceae</taxon>
        <taxon>Noctiluca</taxon>
    </lineage>
</organism>
<reference evidence="1" key="1">
    <citation type="submission" date="2021-01" db="EMBL/GenBank/DDBJ databases">
        <authorList>
            <person name="Corre E."/>
            <person name="Pelletier E."/>
            <person name="Niang G."/>
            <person name="Scheremetjew M."/>
            <person name="Finn R."/>
            <person name="Kale V."/>
            <person name="Holt S."/>
            <person name="Cochrane G."/>
            <person name="Meng A."/>
            <person name="Brown T."/>
            <person name="Cohen L."/>
        </authorList>
    </citation>
    <scope>NUCLEOTIDE SEQUENCE</scope>
</reference>
<gene>
    <name evidence="1" type="ORF">NSCI0253_LOCUS22582</name>
</gene>
<name>A0A7S1AAY7_NOCSC</name>
<proteinExistence type="predicted"/>
<sequence>MSTRRRNHARMNPFRRAFCCVRGECPVCGQTISRAASLCQLATFNRRQIHGCCEYYIPPVDSRSEASSLGELSASANFLSLISTSVPPNSLGLDDARKELASWQQHAVSPMQRVVDLVRSMHVSEAIETARASGFLDSLPDPTEPRELEWIRRLEPMARAALTKGLRDPDGDGWSQPIENVGDGWKIIIWFTWANATTIRTLSRIQVRGNLEHCVSLFREADLVHQWMPFVEGAEVSWDDTLPALLTNLRIRIPILRKGMTTNIHRSFVDSFESNPPGILLVEWTPTAEEKTDDGRFCGIVLPAMPGRLSEMSVQLATTLVEPVGEDMCNIIMSGDNDFKINRRLIPEIVLRKFLAANTKVLAEGISSCLGDVAGKGYAARIETDSQGFYGLCRQRHWEYLKSQL</sequence>